<dbReference type="Proteomes" id="UP001140949">
    <property type="component" value="Unassembled WGS sequence"/>
</dbReference>
<reference evidence="1" key="1">
    <citation type="journal article" date="2023" name="GigaByte">
        <title>Genome assembly of the bearded iris, Iris pallida Lam.</title>
        <authorList>
            <person name="Bruccoleri R.E."/>
            <person name="Oakeley E.J."/>
            <person name="Faust A.M.E."/>
            <person name="Altorfer M."/>
            <person name="Dessus-Babus S."/>
            <person name="Burckhardt D."/>
            <person name="Oertli M."/>
            <person name="Naumann U."/>
            <person name="Petersen F."/>
            <person name="Wong J."/>
        </authorList>
    </citation>
    <scope>NUCLEOTIDE SEQUENCE</scope>
    <source>
        <strain evidence="1">GSM-AAB239-AS_SAM_17_03QT</strain>
    </source>
</reference>
<reference evidence="1" key="2">
    <citation type="submission" date="2023-04" db="EMBL/GenBank/DDBJ databases">
        <authorList>
            <person name="Bruccoleri R.E."/>
            <person name="Oakeley E.J."/>
            <person name="Faust A.-M."/>
            <person name="Dessus-Babus S."/>
            <person name="Altorfer M."/>
            <person name="Burckhardt D."/>
            <person name="Oertli M."/>
            <person name="Naumann U."/>
            <person name="Petersen F."/>
            <person name="Wong J."/>
        </authorList>
    </citation>
    <scope>NUCLEOTIDE SEQUENCE</scope>
    <source>
        <strain evidence="1">GSM-AAB239-AS_SAM_17_03QT</strain>
        <tissue evidence="1">Leaf</tissue>
    </source>
</reference>
<dbReference type="PANTHER" id="PTHR31350:SF30">
    <property type="entry name" value="TRANSGLUTAMINASE FAMILY PROTEIN"/>
    <property type="match status" value="1"/>
</dbReference>
<organism evidence="1 2">
    <name type="scientific">Iris pallida</name>
    <name type="common">Sweet iris</name>
    <dbReference type="NCBI Taxonomy" id="29817"/>
    <lineage>
        <taxon>Eukaryota</taxon>
        <taxon>Viridiplantae</taxon>
        <taxon>Streptophyta</taxon>
        <taxon>Embryophyta</taxon>
        <taxon>Tracheophyta</taxon>
        <taxon>Spermatophyta</taxon>
        <taxon>Magnoliopsida</taxon>
        <taxon>Liliopsida</taxon>
        <taxon>Asparagales</taxon>
        <taxon>Iridaceae</taxon>
        <taxon>Iridoideae</taxon>
        <taxon>Irideae</taxon>
        <taxon>Iris</taxon>
    </lineage>
</organism>
<dbReference type="EMBL" id="JANAVB010010795">
    <property type="protein sequence ID" value="KAJ6838310.1"/>
    <property type="molecule type" value="Genomic_DNA"/>
</dbReference>
<evidence type="ECO:0000313" key="2">
    <source>
        <dbReference type="Proteomes" id="UP001140949"/>
    </source>
</evidence>
<evidence type="ECO:0000313" key="1">
    <source>
        <dbReference type="EMBL" id="KAJ6838310.1"/>
    </source>
</evidence>
<name>A0AAX6HB96_IRIPA</name>
<gene>
    <name evidence="1" type="ORF">M6B38_321165</name>
</gene>
<sequence>MAYNRKMYKHSILNERKGSSLPFRSHSEFDDVEGIFLAGKILTGWLDELDTITKEVEAELVTRDTGCHLVEIVEAVNVVLFELRGFKRFPVLLHSKFSYLHTVLDSGYGRELHGNEGAVNMGRLCSGRVCYSF</sequence>
<accession>A0AAX6HB96</accession>
<keyword evidence="2" id="KW-1185">Reference proteome</keyword>
<proteinExistence type="predicted"/>
<dbReference type="PANTHER" id="PTHR31350">
    <property type="entry name" value="SI:DKEY-261L7.2"/>
    <property type="match status" value="1"/>
</dbReference>
<comment type="caution">
    <text evidence="1">The sequence shown here is derived from an EMBL/GenBank/DDBJ whole genome shotgun (WGS) entry which is preliminary data.</text>
</comment>
<dbReference type="AlphaFoldDB" id="A0AAX6HB96"/>
<protein>
    <submittedName>
        <fullName evidence="1">Uncharacterized protein</fullName>
    </submittedName>
</protein>